<gene>
    <name evidence="2" type="ORF">SAMN04487996_105226</name>
</gene>
<dbReference type="SUPFAM" id="SSF51658">
    <property type="entry name" value="Xylose isomerase-like"/>
    <property type="match status" value="1"/>
</dbReference>
<dbReference type="EMBL" id="FNAN01000005">
    <property type="protein sequence ID" value="SDE50472.1"/>
    <property type="molecule type" value="Genomic_DNA"/>
</dbReference>
<sequence>MNFENIKLGVAPINWTNDDMPELGGENTFEQCVSEMALAGFTGCEVGNKFPRDTNVLKKALELRGLQICNQWNSYELTTKTFAENRENFTKLLDFLEIMGAKVIGGGETGNSCQGQMNVPVFEGKGMLNTREDWDNFTYGLDELGKIARDRGMKLAFHHHMGTCVQTVEETDRLLNETNPDYVFLNYDCGHFHFAGEDPVAALNKYIGRTAHIHLKDVRPNVLQRVHDERLSFLTAVKNGVFTVPGDPEGCIDFPSLFGIIKESDYAGWIVLEAEQDPAKANPLEYAIIARNFFRGLTGI</sequence>
<protein>
    <submittedName>
        <fullName evidence="2">Inosose dehydratase</fullName>
    </submittedName>
</protein>
<dbReference type="InterPro" id="IPR036237">
    <property type="entry name" value="Xyl_isomerase-like_sf"/>
</dbReference>
<evidence type="ECO:0000313" key="2">
    <source>
        <dbReference type="EMBL" id="SDE50472.1"/>
    </source>
</evidence>
<dbReference type="InterPro" id="IPR013022">
    <property type="entry name" value="Xyl_isomerase-like_TIM-brl"/>
</dbReference>
<dbReference type="AlphaFoldDB" id="A0A1G7DG11"/>
<feature type="domain" description="Xylose isomerase-like TIM barrel" evidence="1">
    <location>
        <begin position="36"/>
        <end position="284"/>
    </location>
</feature>
<dbReference type="PANTHER" id="PTHR12110:SF41">
    <property type="entry name" value="INOSOSE DEHYDRATASE"/>
    <property type="match status" value="1"/>
</dbReference>
<dbReference type="Proteomes" id="UP000198748">
    <property type="component" value="Unassembled WGS sequence"/>
</dbReference>
<name>A0A1G7DG11_9BACT</name>
<evidence type="ECO:0000313" key="3">
    <source>
        <dbReference type="Proteomes" id="UP000198748"/>
    </source>
</evidence>
<organism evidence="2 3">
    <name type="scientific">Dyadobacter soli</name>
    <dbReference type="NCBI Taxonomy" id="659014"/>
    <lineage>
        <taxon>Bacteria</taxon>
        <taxon>Pseudomonadati</taxon>
        <taxon>Bacteroidota</taxon>
        <taxon>Cytophagia</taxon>
        <taxon>Cytophagales</taxon>
        <taxon>Spirosomataceae</taxon>
        <taxon>Dyadobacter</taxon>
    </lineage>
</organism>
<dbReference type="Gene3D" id="3.20.20.150">
    <property type="entry name" value="Divalent-metal-dependent TIM barrel enzymes"/>
    <property type="match status" value="1"/>
</dbReference>
<evidence type="ECO:0000259" key="1">
    <source>
        <dbReference type="Pfam" id="PF01261"/>
    </source>
</evidence>
<dbReference type="Pfam" id="PF01261">
    <property type="entry name" value="AP_endonuc_2"/>
    <property type="match status" value="1"/>
</dbReference>
<keyword evidence="3" id="KW-1185">Reference proteome</keyword>
<dbReference type="PANTHER" id="PTHR12110">
    <property type="entry name" value="HYDROXYPYRUVATE ISOMERASE"/>
    <property type="match status" value="1"/>
</dbReference>
<reference evidence="3" key="1">
    <citation type="submission" date="2016-10" db="EMBL/GenBank/DDBJ databases">
        <authorList>
            <person name="Varghese N."/>
            <person name="Submissions S."/>
        </authorList>
    </citation>
    <scope>NUCLEOTIDE SEQUENCE [LARGE SCALE GENOMIC DNA]</scope>
    <source>
        <strain evidence="3">DSM 25329</strain>
    </source>
</reference>
<dbReference type="InterPro" id="IPR050312">
    <property type="entry name" value="IolE/XylAMocC-like"/>
</dbReference>
<dbReference type="STRING" id="659014.SAMN04487996_105226"/>
<dbReference type="InterPro" id="IPR030823">
    <property type="entry name" value="IolE/MocC"/>
</dbReference>
<proteinExistence type="predicted"/>
<dbReference type="NCBIfam" id="TIGR04379">
    <property type="entry name" value="myo_inos_iolE"/>
    <property type="match status" value="1"/>
</dbReference>
<dbReference type="RefSeq" id="WP_090148768.1">
    <property type="nucleotide sequence ID" value="NZ_FNAN01000005.1"/>
</dbReference>
<dbReference type="OrthoDB" id="9798407at2"/>
<accession>A0A1G7DG11</accession>